<keyword evidence="3" id="KW-1185">Reference proteome</keyword>
<feature type="non-terminal residue" evidence="2">
    <location>
        <position position="1"/>
    </location>
</feature>
<dbReference type="InterPro" id="IPR036397">
    <property type="entry name" value="RNaseH_sf"/>
</dbReference>
<name>A0A2J7PGS3_9NEOP</name>
<proteinExistence type="predicted"/>
<gene>
    <name evidence="2" type="ORF">B7P43_G16529</name>
</gene>
<dbReference type="InParanoid" id="A0A2J7PGS3"/>
<dbReference type="AlphaFoldDB" id="A0A2J7PGS3"/>
<dbReference type="GO" id="GO:0003676">
    <property type="term" value="F:nucleic acid binding"/>
    <property type="evidence" value="ECO:0007669"/>
    <property type="project" value="InterPro"/>
</dbReference>
<dbReference type="OrthoDB" id="10017160at2759"/>
<evidence type="ECO:0000313" key="3">
    <source>
        <dbReference type="Proteomes" id="UP000235965"/>
    </source>
</evidence>
<dbReference type="EMBL" id="NEVH01025164">
    <property type="protein sequence ID" value="PNF15535.1"/>
    <property type="molecule type" value="Genomic_DNA"/>
</dbReference>
<dbReference type="InterPro" id="IPR001888">
    <property type="entry name" value="Transposase_1"/>
</dbReference>
<sequence length="201" mass="23357">KVCARWVPKQLTVLHKQTRLDICQQHLDRYGNERDVFLDRIITGDETWIHHCEPESKRQSMEWKHPQSPSKKNFKSQLSARKLMLTVYLDSQGRILEHFQERGTTINSARYSEMLTDRPKPAIRSKCPGLLSKGVVLLHDSARPHTAAHTAETLRKLKFDVMAHPPYSPDLTPSKTFSEGIRKLVQRWTKCVEKQGDYVEK</sequence>
<dbReference type="STRING" id="105785.A0A2J7PGS3"/>
<protein>
    <recommendedName>
        <fullName evidence="4">Mariner Mos1 transposase</fullName>
    </recommendedName>
</protein>
<accession>A0A2J7PGS3</accession>
<evidence type="ECO:0008006" key="4">
    <source>
        <dbReference type="Google" id="ProtNLM"/>
    </source>
</evidence>
<feature type="region of interest" description="Disordered" evidence="1">
    <location>
        <begin position="56"/>
        <end position="75"/>
    </location>
</feature>
<dbReference type="InterPro" id="IPR052709">
    <property type="entry name" value="Transposase-MT_Hybrid"/>
</dbReference>
<dbReference type="Gene3D" id="3.30.420.10">
    <property type="entry name" value="Ribonuclease H-like superfamily/Ribonuclease H"/>
    <property type="match status" value="1"/>
</dbReference>
<dbReference type="Proteomes" id="UP000235965">
    <property type="component" value="Unassembled WGS sequence"/>
</dbReference>
<organism evidence="2 3">
    <name type="scientific">Cryptotermes secundus</name>
    <dbReference type="NCBI Taxonomy" id="105785"/>
    <lineage>
        <taxon>Eukaryota</taxon>
        <taxon>Metazoa</taxon>
        <taxon>Ecdysozoa</taxon>
        <taxon>Arthropoda</taxon>
        <taxon>Hexapoda</taxon>
        <taxon>Insecta</taxon>
        <taxon>Pterygota</taxon>
        <taxon>Neoptera</taxon>
        <taxon>Polyneoptera</taxon>
        <taxon>Dictyoptera</taxon>
        <taxon>Blattodea</taxon>
        <taxon>Blattoidea</taxon>
        <taxon>Termitoidae</taxon>
        <taxon>Kalotermitidae</taxon>
        <taxon>Cryptotermitinae</taxon>
        <taxon>Cryptotermes</taxon>
    </lineage>
</organism>
<comment type="caution">
    <text evidence="2">The sequence shown here is derived from an EMBL/GenBank/DDBJ whole genome shotgun (WGS) entry which is preliminary data.</text>
</comment>
<dbReference type="Pfam" id="PF01359">
    <property type="entry name" value="Transposase_1"/>
    <property type="match status" value="1"/>
</dbReference>
<evidence type="ECO:0000313" key="2">
    <source>
        <dbReference type="EMBL" id="PNF15535.1"/>
    </source>
</evidence>
<dbReference type="PANTHER" id="PTHR46060">
    <property type="entry name" value="MARINER MOS1 TRANSPOSASE-LIKE PROTEIN"/>
    <property type="match status" value="1"/>
</dbReference>
<feature type="compositionally biased region" description="Basic and acidic residues" evidence="1">
    <location>
        <begin position="56"/>
        <end position="65"/>
    </location>
</feature>
<dbReference type="PANTHER" id="PTHR46060:SF1">
    <property type="entry name" value="MARINER MOS1 TRANSPOSASE-LIKE PROTEIN"/>
    <property type="match status" value="1"/>
</dbReference>
<reference evidence="2 3" key="1">
    <citation type="submission" date="2017-12" db="EMBL/GenBank/DDBJ databases">
        <title>Hemimetabolous genomes reveal molecular basis of termite eusociality.</title>
        <authorList>
            <person name="Harrison M.C."/>
            <person name="Jongepier E."/>
            <person name="Robertson H.M."/>
            <person name="Arning N."/>
            <person name="Bitard-Feildel T."/>
            <person name="Chao H."/>
            <person name="Childers C.P."/>
            <person name="Dinh H."/>
            <person name="Doddapaneni H."/>
            <person name="Dugan S."/>
            <person name="Gowin J."/>
            <person name="Greiner C."/>
            <person name="Han Y."/>
            <person name="Hu H."/>
            <person name="Hughes D.S.T."/>
            <person name="Huylmans A.-K."/>
            <person name="Kemena C."/>
            <person name="Kremer L.P.M."/>
            <person name="Lee S.L."/>
            <person name="Lopez-Ezquerra A."/>
            <person name="Mallet L."/>
            <person name="Monroy-Kuhn J.M."/>
            <person name="Moser A."/>
            <person name="Murali S.C."/>
            <person name="Muzny D.M."/>
            <person name="Otani S."/>
            <person name="Piulachs M.-D."/>
            <person name="Poelchau M."/>
            <person name="Qu J."/>
            <person name="Schaub F."/>
            <person name="Wada-Katsumata A."/>
            <person name="Worley K.C."/>
            <person name="Xie Q."/>
            <person name="Ylla G."/>
            <person name="Poulsen M."/>
            <person name="Gibbs R.A."/>
            <person name="Schal C."/>
            <person name="Richards S."/>
            <person name="Belles X."/>
            <person name="Korb J."/>
            <person name="Bornberg-Bauer E."/>
        </authorList>
    </citation>
    <scope>NUCLEOTIDE SEQUENCE [LARGE SCALE GENOMIC DNA]</scope>
    <source>
        <tissue evidence="2">Whole body</tissue>
    </source>
</reference>
<evidence type="ECO:0000256" key="1">
    <source>
        <dbReference type="SAM" id="MobiDB-lite"/>
    </source>
</evidence>